<comment type="caution">
    <text evidence="4">The sequence shown here is derived from an EMBL/GenBank/DDBJ whole genome shotgun (WGS) entry which is preliminary data.</text>
</comment>
<comment type="similarity">
    <text evidence="1">Belongs to the fantastic four family.</text>
</comment>
<dbReference type="PANTHER" id="PTHR33155:SF3">
    <property type="entry name" value="PROTEIN FAF-LIKE, CHLOROPLASTIC"/>
    <property type="match status" value="1"/>
</dbReference>
<evidence type="ECO:0000256" key="2">
    <source>
        <dbReference type="SAM" id="MobiDB-lite"/>
    </source>
</evidence>
<protein>
    <recommendedName>
        <fullName evidence="3">FAF domain-containing protein</fullName>
    </recommendedName>
</protein>
<dbReference type="Proteomes" id="UP000236291">
    <property type="component" value="Unassembled WGS sequence"/>
</dbReference>
<accession>A0A2K3LZ93</accession>
<name>A0A2K3LZ93_TRIPR</name>
<feature type="non-terminal residue" evidence="4">
    <location>
        <position position="365"/>
    </location>
</feature>
<gene>
    <name evidence="4" type="ORF">L195_g039900</name>
</gene>
<evidence type="ECO:0000313" key="4">
    <source>
        <dbReference type="EMBL" id="PNX83851.1"/>
    </source>
</evidence>
<organism evidence="4 5">
    <name type="scientific">Trifolium pratense</name>
    <name type="common">Red clover</name>
    <dbReference type="NCBI Taxonomy" id="57577"/>
    <lineage>
        <taxon>Eukaryota</taxon>
        <taxon>Viridiplantae</taxon>
        <taxon>Streptophyta</taxon>
        <taxon>Embryophyta</taxon>
        <taxon>Tracheophyta</taxon>
        <taxon>Spermatophyta</taxon>
        <taxon>Magnoliopsida</taxon>
        <taxon>eudicotyledons</taxon>
        <taxon>Gunneridae</taxon>
        <taxon>Pentapetalae</taxon>
        <taxon>rosids</taxon>
        <taxon>fabids</taxon>
        <taxon>Fabales</taxon>
        <taxon>Fabaceae</taxon>
        <taxon>Papilionoideae</taxon>
        <taxon>50 kb inversion clade</taxon>
        <taxon>NPAAA clade</taxon>
        <taxon>Hologalegina</taxon>
        <taxon>IRL clade</taxon>
        <taxon>Trifolieae</taxon>
        <taxon>Trifolium</taxon>
    </lineage>
</organism>
<dbReference type="InterPro" id="IPR046431">
    <property type="entry name" value="FAF_dom"/>
</dbReference>
<reference evidence="4 5" key="1">
    <citation type="journal article" date="2014" name="Am. J. Bot.">
        <title>Genome assembly and annotation for red clover (Trifolium pratense; Fabaceae).</title>
        <authorList>
            <person name="Istvanek J."/>
            <person name="Jaros M."/>
            <person name="Krenek A."/>
            <person name="Repkova J."/>
        </authorList>
    </citation>
    <scope>NUCLEOTIDE SEQUENCE [LARGE SCALE GENOMIC DNA]</scope>
    <source>
        <strain evidence="5">cv. Tatra</strain>
        <tissue evidence="4">Young leaves</tissue>
    </source>
</reference>
<dbReference type="Pfam" id="PF11250">
    <property type="entry name" value="FAF"/>
    <property type="match status" value="1"/>
</dbReference>
<reference evidence="4 5" key="2">
    <citation type="journal article" date="2017" name="Front. Plant Sci.">
        <title>Gene Classification and Mining of Molecular Markers Useful in Red Clover (Trifolium pratense) Breeding.</title>
        <authorList>
            <person name="Istvanek J."/>
            <person name="Dluhosova J."/>
            <person name="Dluhos P."/>
            <person name="Patkova L."/>
            <person name="Nedelnik J."/>
            <person name="Repkova J."/>
        </authorList>
    </citation>
    <scope>NUCLEOTIDE SEQUENCE [LARGE SCALE GENOMIC DNA]</scope>
    <source>
        <strain evidence="5">cv. Tatra</strain>
        <tissue evidence="4">Young leaves</tissue>
    </source>
</reference>
<evidence type="ECO:0000259" key="3">
    <source>
        <dbReference type="Pfam" id="PF11250"/>
    </source>
</evidence>
<dbReference type="EMBL" id="ASHM01045048">
    <property type="protein sequence ID" value="PNX83851.1"/>
    <property type="molecule type" value="Genomic_DNA"/>
</dbReference>
<feature type="region of interest" description="Disordered" evidence="2">
    <location>
        <begin position="113"/>
        <end position="147"/>
    </location>
</feature>
<evidence type="ECO:0000256" key="1">
    <source>
        <dbReference type="ARBA" id="ARBA00008690"/>
    </source>
</evidence>
<dbReference type="AlphaFoldDB" id="A0A2K3LZ93"/>
<dbReference type="PANTHER" id="PTHR33155">
    <property type="entry name" value="FANTASTIC FOUR-LIKE PROTEIN (DUF3049)"/>
    <property type="match status" value="1"/>
</dbReference>
<proteinExistence type="inferred from homology"/>
<sequence>MVMQNQNIDSSKELSHSKLTSELDIWSSILNQKNKDEASQLKTPPYIHPLEKKSKNWLSEKSLEMCTESLGSETGSDWFCSSYTSSSKDNNSLEDDEKLKAKVKICDDENPKHNYSIRKKTKKPSCLPPPLPSLTSQSQHGQSQPLQMRSYRDNGRLFLFLQVVSIPHNNFFATRQNGRLILTIANDDDDEDDEEENNDECEERENVVEKTHMCSLELVVNKKIELINKSPKLVPLLNFSDHWSDKFKRGTNFEDVQHGSLPRSLPLINGYEYYWRNKATGNVLLSGNMNINQGSNEESQDSQQLFVLRGKNKDYLVHNLKFCKDSRTTRLKASNGEQYLSMIHSLTSTNAECGYVGDFSINNVF</sequence>
<feature type="domain" description="FAF" evidence="3">
    <location>
        <begin position="127"/>
        <end position="183"/>
    </location>
</feature>
<evidence type="ECO:0000313" key="5">
    <source>
        <dbReference type="Proteomes" id="UP000236291"/>
    </source>
</evidence>
<dbReference type="InterPro" id="IPR021410">
    <property type="entry name" value="FAF"/>
</dbReference>
<dbReference type="STRING" id="57577.A0A2K3LZ93"/>